<accession>F4RJJ4</accession>
<dbReference type="VEuPathDB" id="FungiDB:MELLADRAFT_71693"/>
<feature type="compositionally biased region" description="Basic residues" evidence="1">
    <location>
        <begin position="1"/>
        <end position="11"/>
    </location>
</feature>
<dbReference type="Proteomes" id="UP000001072">
    <property type="component" value="Unassembled WGS sequence"/>
</dbReference>
<evidence type="ECO:0000313" key="2">
    <source>
        <dbReference type="EMBL" id="EGG07480.1"/>
    </source>
</evidence>
<dbReference type="AlphaFoldDB" id="F4RJJ4"/>
<keyword evidence="3" id="KW-1185">Reference proteome</keyword>
<gene>
    <name evidence="2" type="ORF">MELLADRAFT_71693</name>
</gene>
<feature type="compositionally biased region" description="Low complexity" evidence="1">
    <location>
        <begin position="12"/>
        <end position="39"/>
    </location>
</feature>
<dbReference type="RefSeq" id="XP_007409387.1">
    <property type="nucleotide sequence ID" value="XM_007409325.1"/>
</dbReference>
<evidence type="ECO:0000256" key="1">
    <source>
        <dbReference type="SAM" id="MobiDB-lite"/>
    </source>
</evidence>
<proteinExistence type="predicted"/>
<protein>
    <submittedName>
        <fullName evidence="2">Uncharacterized protein</fullName>
    </submittedName>
</protein>
<evidence type="ECO:0000313" key="3">
    <source>
        <dbReference type="Proteomes" id="UP000001072"/>
    </source>
</evidence>
<dbReference type="GeneID" id="18931904"/>
<reference evidence="3" key="1">
    <citation type="journal article" date="2011" name="Proc. Natl. Acad. Sci. U.S.A.">
        <title>Obligate biotrophy features unraveled by the genomic analysis of rust fungi.</title>
        <authorList>
            <person name="Duplessis S."/>
            <person name="Cuomo C.A."/>
            <person name="Lin Y.-C."/>
            <person name="Aerts A."/>
            <person name="Tisserant E."/>
            <person name="Veneault-Fourrey C."/>
            <person name="Joly D.L."/>
            <person name="Hacquard S."/>
            <person name="Amselem J."/>
            <person name="Cantarel B.L."/>
            <person name="Chiu R."/>
            <person name="Coutinho P.M."/>
            <person name="Feau N."/>
            <person name="Field M."/>
            <person name="Frey P."/>
            <person name="Gelhaye E."/>
            <person name="Goldberg J."/>
            <person name="Grabherr M.G."/>
            <person name="Kodira C.D."/>
            <person name="Kohler A."/>
            <person name="Kuees U."/>
            <person name="Lindquist E.A."/>
            <person name="Lucas S.M."/>
            <person name="Mago R."/>
            <person name="Mauceli E."/>
            <person name="Morin E."/>
            <person name="Murat C."/>
            <person name="Pangilinan J.L."/>
            <person name="Park R."/>
            <person name="Pearson M."/>
            <person name="Quesneville H."/>
            <person name="Rouhier N."/>
            <person name="Sakthikumar S."/>
            <person name="Salamov A.A."/>
            <person name="Schmutz J."/>
            <person name="Selles B."/>
            <person name="Shapiro H."/>
            <person name="Tanguay P."/>
            <person name="Tuskan G.A."/>
            <person name="Henrissat B."/>
            <person name="Van de Peer Y."/>
            <person name="Rouze P."/>
            <person name="Ellis J.G."/>
            <person name="Dodds P.N."/>
            <person name="Schein J.E."/>
            <person name="Zhong S."/>
            <person name="Hamelin R.C."/>
            <person name="Grigoriev I.V."/>
            <person name="Szabo L.J."/>
            <person name="Martin F."/>
        </authorList>
    </citation>
    <scope>NUCLEOTIDE SEQUENCE [LARGE SCALE GENOMIC DNA]</scope>
    <source>
        <strain evidence="3">98AG31 / pathotype 3-4-7</strain>
    </source>
</reference>
<organism evidence="3">
    <name type="scientific">Melampsora larici-populina (strain 98AG31 / pathotype 3-4-7)</name>
    <name type="common">Poplar leaf rust fungus</name>
    <dbReference type="NCBI Taxonomy" id="747676"/>
    <lineage>
        <taxon>Eukaryota</taxon>
        <taxon>Fungi</taxon>
        <taxon>Dikarya</taxon>
        <taxon>Basidiomycota</taxon>
        <taxon>Pucciniomycotina</taxon>
        <taxon>Pucciniomycetes</taxon>
        <taxon>Pucciniales</taxon>
        <taxon>Melampsoraceae</taxon>
        <taxon>Melampsora</taxon>
    </lineage>
</organism>
<dbReference type="HOGENOM" id="CLU_2085341_0_0_1"/>
<name>F4RJJ4_MELLP</name>
<sequence>MSSHSHSHSQLKSHQQSSSSSQLQSDLTSSTNSNTTSPSQPQPLPPKPTRSQLKNQSRVLDSFLPSSQKVNIAQFAKQTYQLIKPSKDFDLNDWSTDLPSNQLDSLVRSFFSISPLH</sequence>
<dbReference type="EMBL" id="GL883104">
    <property type="protein sequence ID" value="EGG07480.1"/>
    <property type="molecule type" value="Genomic_DNA"/>
</dbReference>
<feature type="region of interest" description="Disordered" evidence="1">
    <location>
        <begin position="1"/>
        <end position="56"/>
    </location>
</feature>
<dbReference type="InParanoid" id="F4RJJ4"/>
<dbReference type="KEGG" id="mlr:MELLADRAFT_71693"/>